<evidence type="ECO:0000256" key="15">
    <source>
        <dbReference type="ARBA" id="ARBA00023012"/>
    </source>
</evidence>
<dbReference type="PANTHER" id="PTHR24421:SF10">
    <property type="entry name" value="NITRATE_NITRITE SENSOR PROTEIN NARQ"/>
    <property type="match status" value="1"/>
</dbReference>
<dbReference type="Gene3D" id="1.20.5.1930">
    <property type="match status" value="1"/>
</dbReference>
<dbReference type="InterPro" id="IPR036890">
    <property type="entry name" value="HATPase_C_sf"/>
</dbReference>
<keyword evidence="11" id="KW-0547">Nucleotide-binding</keyword>
<sequence length="704" mass="80893">MKSIKLLLWLVYCMSLTLPLWAQQYDTPPFNFDRSLDQRYVDSLVQATRTRLLALNRLRPSAMVDTARMEFMHYIAYVHYSGMTHRDSALVIASQLVRLAERHQNTKFQIKGLLLIERYYRGFRLDYPKAIGINYKVLALAETTPELKNYYFWRLYRNLGTISTAIGEYDEAISYLQKAITGFQHDAKSDRIHLADLHKCLADAYKEKRQFDRAETHYLTAWQIVEQMKASLSSKGYLTNDIGSLYNSLNKPAQALPYLRRSVQYWAQLNAPLPQSDALADLANTYLMMNEYDNAINAAKEALTKNQTVLVTRQMAYSVLVRAYERQQDWKNAFAYQQLYNETKQQRQEAVNQTESLRIKARYERERLETTHRQEQLMQQQRYQTLAKQAEIDRLNSMVQANELRRTAQTNALKHQLETQQLKAQSAQKQSVQQSTIRQLKINQLRLGLQAQERQKKQLFAGLAIISLLGLLLLYYSLRLRRSNLALRIKNREIEQALLRGQTIERRRVASELHDQVSSLLGATKMTFQTIDADTLPPREKKLYENSLNLLNDAVARVRQLSHNLIPEQLLQQNLATSLKSLLKQMNTAGKTRFSLTCDLADVRPLLPEVTFHLYVICLELCTNVLRHADATHANLHLSGQNGWLTLQLNDNGIGLNPDADAGMGLQSIRDRAKAIGGQFWLEAGESGGTQATISLPVEQPVLT</sequence>
<keyword evidence="15" id="KW-0902">Two-component regulatory system</keyword>
<evidence type="ECO:0000256" key="7">
    <source>
        <dbReference type="ARBA" id="ARBA00022490"/>
    </source>
</evidence>
<dbReference type="GO" id="GO:0046983">
    <property type="term" value="F:protein dimerization activity"/>
    <property type="evidence" value="ECO:0007669"/>
    <property type="project" value="InterPro"/>
</dbReference>
<dbReference type="InterPro" id="IPR011712">
    <property type="entry name" value="Sig_transdc_His_kin_sub3_dim/P"/>
</dbReference>
<keyword evidence="14" id="KW-0408">Iron</keyword>
<dbReference type="PROSITE" id="PS50109">
    <property type="entry name" value="HIS_KIN"/>
    <property type="match status" value="1"/>
</dbReference>
<evidence type="ECO:0000256" key="9">
    <source>
        <dbReference type="ARBA" id="ARBA00022679"/>
    </source>
</evidence>
<feature type="repeat" description="TPR" evidence="19">
    <location>
        <begin position="276"/>
        <end position="309"/>
    </location>
</feature>
<keyword evidence="19" id="KW-0802">TPR repeat</keyword>
<evidence type="ECO:0000256" key="13">
    <source>
        <dbReference type="ARBA" id="ARBA00022840"/>
    </source>
</evidence>
<keyword evidence="10" id="KW-0479">Metal-binding</keyword>
<dbReference type="Pfam" id="PF07730">
    <property type="entry name" value="HisKA_3"/>
    <property type="match status" value="1"/>
</dbReference>
<evidence type="ECO:0000313" key="25">
    <source>
        <dbReference type="Proteomes" id="UP000187941"/>
    </source>
</evidence>
<keyword evidence="21" id="KW-1133">Transmembrane helix</keyword>
<keyword evidence="21" id="KW-0812">Transmembrane</keyword>
<evidence type="ECO:0000256" key="19">
    <source>
        <dbReference type="PROSITE-ProRule" id="PRU00339"/>
    </source>
</evidence>
<dbReference type="GO" id="GO:0051539">
    <property type="term" value="F:4 iron, 4 sulfur cluster binding"/>
    <property type="evidence" value="ECO:0007669"/>
    <property type="project" value="UniProtKB-KW"/>
</dbReference>
<dbReference type="RefSeq" id="WP_077132330.1">
    <property type="nucleotide sequence ID" value="NZ_CP014263.1"/>
</dbReference>
<dbReference type="SMART" id="SM00387">
    <property type="entry name" value="HATPase_c"/>
    <property type="match status" value="1"/>
</dbReference>
<dbReference type="Gene3D" id="3.30.565.10">
    <property type="entry name" value="Histidine kinase-like ATPase, C-terminal domain"/>
    <property type="match status" value="1"/>
</dbReference>
<keyword evidence="6" id="KW-0004">4Fe-4S</keyword>
<dbReference type="GO" id="GO:0016020">
    <property type="term" value="C:membrane"/>
    <property type="evidence" value="ECO:0007669"/>
    <property type="project" value="InterPro"/>
</dbReference>
<feature type="repeat" description="TPR" evidence="19">
    <location>
        <begin position="153"/>
        <end position="186"/>
    </location>
</feature>
<comment type="function">
    <text evidence="17">Member of the two-component regulatory system NreB/NreC involved in the control of dissimilatory nitrate/nitrite reduction in response to oxygen. NreB functions as a direct oxygen sensor histidine kinase which is autophosphorylated, in the absence of oxygen, probably at the conserved histidine residue, and transfers its phosphate group probably to a conserved aspartate residue of NreC. NreB/NreC activates the expression of the nitrate (narGHJI) and nitrite (nir) reductase operons, as well as the putative nitrate transporter gene narT.</text>
</comment>
<evidence type="ECO:0000256" key="14">
    <source>
        <dbReference type="ARBA" id="ARBA00023004"/>
    </source>
</evidence>
<dbReference type="GO" id="GO:0046872">
    <property type="term" value="F:metal ion binding"/>
    <property type="evidence" value="ECO:0007669"/>
    <property type="project" value="UniProtKB-KW"/>
</dbReference>
<evidence type="ECO:0000256" key="12">
    <source>
        <dbReference type="ARBA" id="ARBA00022777"/>
    </source>
</evidence>
<comment type="subcellular location">
    <subcellularLocation>
        <location evidence="3">Cytoplasm</location>
    </subcellularLocation>
</comment>
<keyword evidence="21" id="KW-0472">Membrane</keyword>
<dbReference type="PROSITE" id="PS50005">
    <property type="entry name" value="TPR"/>
    <property type="match status" value="2"/>
</dbReference>
<dbReference type="PRINTS" id="PR00344">
    <property type="entry name" value="BCTRLSENSOR"/>
</dbReference>
<dbReference type="SUPFAM" id="SSF55874">
    <property type="entry name" value="ATPase domain of HSP90 chaperone/DNA topoisomerase II/histidine kinase"/>
    <property type="match status" value="1"/>
</dbReference>
<evidence type="ECO:0000256" key="21">
    <source>
        <dbReference type="SAM" id="Phobius"/>
    </source>
</evidence>
<evidence type="ECO:0000256" key="4">
    <source>
        <dbReference type="ARBA" id="ARBA00012438"/>
    </source>
</evidence>
<dbReference type="Pfam" id="PF02518">
    <property type="entry name" value="HATPase_c"/>
    <property type="match status" value="1"/>
</dbReference>
<evidence type="ECO:0000313" key="24">
    <source>
        <dbReference type="EMBL" id="AQG80877.1"/>
    </source>
</evidence>
<evidence type="ECO:0000256" key="10">
    <source>
        <dbReference type="ARBA" id="ARBA00022723"/>
    </source>
</evidence>
<dbReference type="GO" id="GO:0000155">
    <property type="term" value="F:phosphorelay sensor kinase activity"/>
    <property type="evidence" value="ECO:0007669"/>
    <property type="project" value="InterPro"/>
</dbReference>
<dbReference type="InterPro" id="IPR003594">
    <property type="entry name" value="HATPase_dom"/>
</dbReference>
<evidence type="ECO:0000256" key="16">
    <source>
        <dbReference type="ARBA" id="ARBA00023014"/>
    </source>
</evidence>
<accession>A0A1P9WZQ8</accession>
<gene>
    <name evidence="24" type="ORF">AWR27_17055</name>
</gene>
<keyword evidence="16" id="KW-0411">Iron-sulfur</keyword>
<dbReference type="AlphaFoldDB" id="A0A1P9WZQ8"/>
<evidence type="ECO:0000256" key="2">
    <source>
        <dbReference type="ARBA" id="ARBA00001966"/>
    </source>
</evidence>
<feature type="coiled-coil region" evidence="20">
    <location>
        <begin position="340"/>
        <end position="380"/>
    </location>
</feature>
<dbReference type="STRING" id="1178516.AWR27_17055"/>
<keyword evidence="22" id="KW-0732">Signal</keyword>
<keyword evidence="20" id="KW-0175">Coiled coil</keyword>
<comment type="cofactor">
    <cofactor evidence="2">
        <name>[4Fe-4S] cluster</name>
        <dbReference type="ChEBI" id="CHEBI:49883"/>
    </cofactor>
</comment>
<dbReference type="SUPFAM" id="SSF48452">
    <property type="entry name" value="TPR-like"/>
    <property type="match status" value="1"/>
</dbReference>
<dbReference type="GO" id="GO:0005524">
    <property type="term" value="F:ATP binding"/>
    <property type="evidence" value="ECO:0007669"/>
    <property type="project" value="UniProtKB-KW"/>
</dbReference>
<dbReference type="EC" id="2.7.13.3" evidence="4"/>
<evidence type="ECO:0000256" key="5">
    <source>
        <dbReference type="ARBA" id="ARBA00017322"/>
    </source>
</evidence>
<dbReference type="SMART" id="SM00028">
    <property type="entry name" value="TPR"/>
    <property type="match status" value="4"/>
</dbReference>
<dbReference type="InterPro" id="IPR011990">
    <property type="entry name" value="TPR-like_helical_dom_sf"/>
</dbReference>
<evidence type="ECO:0000256" key="3">
    <source>
        <dbReference type="ARBA" id="ARBA00004496"/>
    </source>
</evidence>
<organism evidence="24 25">
    <name type="scientific">Spirosoma montaniterrae</name>
    <dbReference type="NCBI Taxonomy" id="1178516"/>
    <lineage>
        <taxon>Bacteria</taxon>
        <taxon>Pseudomonadati</taxon>
        <taxon>Bacteroidota</taxon>
        <taxon>Cytophagia</taxon>
        <taxon>Cytophagales</taxon>
        <taxon>Cytophagaceae</taxon>
        <taxon>Spirosoma</taxon>
    </lineage>
</organism>
<evidence type="ECO:0000256" key="22">
    <source>
        <dbReference type="SAM" id="SignalP"/>
    </source>
</evidence>
<evidence type="ECO:0000256" key="6">
    <source>
        <dbReference type="ARBA" id="ARBA00022485"/>
    </source>
</evidence>
<feature type="transmembrane region" description="Helical" evidence="21">
    <location>
        <begin position="459"/>
        <end position="478"/>
    </location>
</feature>
<keyword evidence="7" id="KW-0963">Cytoplasm</keyword>
<evidence type="ECO:0000256" key="1">
    <source>
        <dbReference type="ARBA" id="ARBA00000085"/>
    </source>
</evidence>
<dbReference type="Pfam" id="PF13176">
    <property type="entry name" value="TPR_7"/>
    <property type="match status" value="1"/>
</dbReference>
<evidence type="ECO:0000256" key="20">
    <source>
        <dbReference type="SAM" id="Coils"/>
    </source>
</evidence>
<keyword evidence="9" id="KW-0808">Transferase</keyword>
<dbReference type="Gene3D" id="1.25.40.10">
    <property type="entry name" value="Tetratricopeptide repeat domain"/>
    <property type="match status" value="2"/>
</dbReference>
<dbReference type="EMBL" id="CP014263">
    <property type="protein sequence ID" value="AQG80877.1"/>
    <property type="molecule type" value="Genomic_DNA"/>
</dbReference>
<dbReference type="InterPro" id="IPR005467">
    <property type="entry name" value="His_kinase_dom"/>
</dbReference>
<feature type="domain" description="Histidine kinase" evidence="23">
    <location>
        <begin position="508"/>
        <end position="700"/>
    </location>
</feature>
<dbReference type="InterPro" id="IPR004358">
    <property type="entry name" value="Sig_transdc_His_kin-like_C"/>
</dbReference>
<dbReference type="CDD" id="cd16917">
    <property type="entry name" value="HATPase_UhpB-NarQ-NarX-like"/>
    <property type="match status" value="1"/>
</dbReference>
<keyword evidence="8" id="KW-0597">Phosphoprotein</keyword>
<proteinExistence type="predicted"/>
<name>A0A1P9WZQ8_9BACT</name>
<reference evidence="24 25" key="1">
    <citation type="submission" date="2016-01" db="EMBL/GenBank/DDBJ databases">
        <authorList>
            <person name="Oliw E.H."/>
        </authorList>
    </citation>
    <scope>NUCLEOTIDE SEQUENCE [LARGE SCALE GENOMIC DNA]</scope>
    <source>
        <strain evidence="24 25">DY10</strain>
    </source>
</reference>
<evidence type="ECO:0000256" key="18">
    <source>
        <dbReference type="ARBA" id="ARBA00030800"/>
    </source>
</evidence>
<keyword evidence="12" id="KW-0418">Kinase</keyword>
<dbReference type="InterPro" id="IPR019734">
    <property type="entry name" value="TPR_rpt"/>
</dbReference>
<protein>
    <recommendedName>
        <fullName evidence="5">Oxygen sensor histidine kinase NreB</fullName>
        <ecNumber evidence="4">2.7.13.3</ecNumber>
    </recommendedName>
    <alternativeName>
        <fullName evidence="18">Nitrogen regulation protein B</fullName>
    </alternativeName>
</protein>
<evidence type="ECO:0000256" key="11">
    <source>
        <dbReference type="ARBA" id="ARBA00022741"/>
    </source>
</evidence>
<dbReference type="InterPro" id="IPR050482">
    <property type="entry name" value="Sensor_HK_TwoCompSys"/>
</dbReference>
<evidence type="ECO:0000256" key="17">
    <source>
        <dbReference type="ARBA" id="ARBA00024827"/>
    </source>
</evidence>
<keyword evidence="13" id="KW-0067">ATP-binding</keyword>
<dbReference type="Proteomes" id="UP000187941">
    <property type="component" value="Chromosome"/>
</dbReference>
<dbReference type="PANTHER" id="PTHR24421">
    <property type="entry name" value="NITRATE/NITRITE SENSOR PROTEIN NARX-RELATED"/>
    <property type="match status" value="1"/>
</dbReference>
<dbReference type="KEGG" id="smon:AWR27_17055"/>
<feature type="chain" id="PRO_5012659195" description="Oxygen sensor histidine kinase NreB" evidence="22">
    <location>
        <begin position="23"/>
        <end position="704"/>
    </location>
</feature>
<keyword evidence="25" id="KW-1185">Reference proteome</keyword>
<evidence type="ECO:0000259" key="23">
    <source>
        <dbReference type="PROSITE" id="PS50109"/>
    </source>
</evidence>
<feature type="signal peptide" evidence="22">
    <location>
        <begin position="1"/>
        <end position="22"/>
    </location>
</feature>
<dbReference type="GO" id="GO:0005737">
    <property type="term" value="C:cytoplasm"/>
    <property type="evidence" value="ECO:0007669"/>
    <property type="project" value="UniProtKB-SubCell"/>
</dbReference>
<comment type="catalytic activity">
    <reaction evidence="1">
        <text>ATP + protein L-histidine = ADP + protein N-phospho-L-histidine.</text>
        <dbReference type="EC" id="2.7.13.3"/>
    </reaction>
</comment>
<evidence type="ECO:0000256" key="8">
    <source>
        <dbReference type="ARBA" id="ARBA00022553"/>
    </source>
</evidence>